<evidence type="ECO:0000313" key="1">
    <source>
        <dbReference type="EMBL" id="KAK2955110.1"/>
    </source>
</evidence>
<proteinExistence type="predicted"/>
<evidence type="ECO:0000313" key="2">
    <source>
        <dbReference type="Proteomes" id="UP001281761"/>
    </source>
</evidence>
<dbReference type="Proteomes" id="UP001281761">
    <property type="component" value="Unassembled WGS sequence"/>
</dbReference>
<keyword evidence="2" id="KW-1185">Reference proteome</keyword>
<accession>A0ABQ9XUF3</accession>
<dbReference type="EMBL" id="JARBJD010000070">
    <property type="protein sequence ID" value="KAK2955110.1"/>
    <property type="molecule type" value="Genomic_DNA"/>
</dbReference>
<sequence>MGNRINKTGRFSYPARSGCSRFLNWKENKFKTESERSVIFRSLVATVKLQSELDVSLEAKAVKLLKSLAPQFEGQADAFLTSLGRTTDESLKIFIQSIVVLLSTPNQTITTAAMGMLVSLIWNCSSKIHLTLVTADLLPQLINNLNLQSLPFAETIEIHIYLMKTINWTVWLATPYYLRQLGIKDGNEQQATPRNIFILSTDDGICASYAVSLDVRHTLLLAT</sequence>
<reference evidence="1 2" key="1">
    <citation type="journal article" date="2022" name="bioRxiv">
        <title>Genomics of Preaxostyla Flagellates Illuminates Evolutionary Transitions and the Path Towards Mitochondrial Loss.</title>
        <authorList>
            <person name="Novak L.V.F."/>
            <person name="Treitli S.C."/>
            <person name="Pyrih J."/>
            <person name="Halakuc P."/>
            <person name="Pipaliya S.V."/>
            <person name="Vacek V."/>
            <person name="Brzon O."/>
            <person name="Soukal P."/>
            <person name="Eme L."/>
            <person name="Dacks J.B."/>
            <person name="Karnkowska A."/>
            <person name="Elias M."/>
            <person name="Hampl V."/>
        </authorList>
    </citation>
    <scope>NUCLEOTIDE SEQUENCE [LARGE SCALE GENOMIC DNA]</scope>
    <source>
        <strain evidence="1">NAU3</strain>
        <tissue evidence="1">Gut</tissue>
    </source>
</reference>
<comment type="caution">
    <text evidence="1">The sequence shown here is derived from an EMBL/GenBank/DDBJ whole genome shotgun (WGS) entry which is preliminary data.</text>
</comment>
<protein>
    <submittedName>
        <fullName evidence="1">Uncharacterized protein</fullName>
    </submittedName>
</protein>
<organism evidence="1 2">
    <name type="scientific">Blattamonas nauphoetae</name>
    <dbReference type="NCBI Taxonomy" id="2049346"/>
    <lineage>
        <taxon>Eukaryota</taxon>
        <taxon>Metamonada</taxon>
        <taxon>Preaxostyla</taxon>
        <taxon>Oxymonadida</taxon>
        <taxon>Blattamonas</taxon>
    </lineage>
</organism>
<gene>
    <name evidence="1" type="ORF">BLNAU_9839</name>
</gene>
<name>A0ABQ9XUF3_9EUKA</name>